<keyword evidence="4" id="KW-0732">Signal</keyword>
<evidence type="ECO:0000256" key="3">
    <source>
        <dbReference type="ARBA" id="ARBA00053344"/>
    </source>
</evidence>
<feature type="chain" id="PRO_5012687325" evidence="4">
    <location>
        <begin position="28"/>
        <end position="277"/>
    </location>
</feature>
<dbReference type="GO" id="GO:0005615">
    <property type="term" value="C:extracellular space"/>
    <property type="evidence" value="ECO:0007669"/>
    <property type="project" value="TreeGrafter"/>
</dbReference>
<keyword evidence="2" id="KW-1015">Disulfide bond</keyword>
<dbReference type="InterPro" id="IPR020837">
    <property type="entry name" value="Fibrinogen_CS"/>
</dbReference>
<dbReference type="NCBIfam" id="NF040941">
    <property type="entry name" value="GGGWT_bact"/>
    <property type="match status" value="1"/>
</dbReference>
<dbReference type="PROSITE" id="PS51406">
    <property type="entry name" value="FIBRINOGEN_C_2"/>
    <property type="match status" value="1"/>
</dbReference>
<dbReference type="Gene3D" id="4.10.530.10">
    <property type="entry name" value="Gamma-fibrinogen Carboxyl Terminal Fragment, domain 2"/>
    <property type="match status" value="1"/>
</dbReference>
<proteinExistence type="predicted"/>
<dbReference type="InterPro" id="IPR050373">
    <property type="entry name" value="Fibrinogen_C-term_domain"/>
</dbReference>
<comment type="function">
    <text evidence="3">Lectin involved in innate immunity. Agglutinates all types of human erythrocytes, Gram-positive and Gram-negative bacteria. Has a stronger agglutinating activity towards Gram-negative bacteria than towards Gram-positive bacteria. Specifically recognizes acetyl group-containing substances on agglutinated cells. The hemagglutinating activity was inhibited by EDTA, acetyl group-containing mono- and disaccharides, N-acetyl derivatives of amino acids, other acetyl group-containing substances, propionamide and benzamide. Enhances the antimicrobial activity of big defensin against Gram-positive bacteria but not against Gram-negative bacteria.</text>
</comment>
<dbReference type="GO" id="GO:0098609">
    <property type="term" value="P:cell-cell adhesion"/>
    <property type="evidence" value="ECO:0007669"/>
    <property type="project" value="UniProtKB-ARBA"/>
</dbReference>
<organism evidence="6">
    <name type="scientific">Hadrurus spadix</name>
    <dbReference type="NCBI Taxonomy" id="141984"/>
    <lineage>
        <taxon>Eukaryota</taxon>
        <taxon>Metazoa</taxon>
        <taxon>Ecdysozoa</taxon>
        <taxon>Arthropoda</taxon>
        <taxon>Chelicerata</taxon>
        <taxon>Arachnida</taxon>
        <taxon>Scorpiones</taxon>
        <taxon>Iurida</taxon>
        <taxon>Iuroidea</taxon>
        <taxon>Hadrurus</taxon>
    </lineage>
</organism>
<reference evidence="6" key="1">
    <citation type="submission" date="2016-11" db="EMBL/GenBank/DDBJ databases">
        <title>Venom-gland transcriptomics and venom proteomics of the black-back scorpion (Hadrurus spadix) reveal detectability challenges and an unexplored realm of animal toxin diversity.</title>
        <authorList>
            <person name="Rokyta D.R."/>
            <person name="Ward M.J."/>
        </authorList>
    </citation>
    <scope>NUCLEOTIDE SEQUENCE</scope>
    <source>
        <tissue evidence="6">Venom gland</tissue>
    </source>
</reference>
<feature type="signal peptide" evidence="4">
    <location>
        <begin position="1"/>
        <end position="27"/>
    </location>
</feature>
<dbReference type="InterPro" id="IPR002181">
    <property type="entry name" value="Fibrinogen_a/b/g_C_dom"/>
</dbReference>
<evidence type="ECO:0000256" key="1">
    <source>
        <dbReference type="ARBA" id="ARBA00022837"/>
    </source>
</evidence>
<dbReference type="PROSITE" id="PS00514">
    <property type="entry name" value="FIBRINOGEN_C_1"/>
    <property type="match status" value="1"/>
</dbReference>
<dbReference type="GO" id="GO:0030246">
    <property type="term" value="F:carbohydrate binding"/>
    <property type="evidence" value="ECO:0007669"/>
    <property type="project" value="UniProtKB-ARBA"/>
</dbReference>
<name>A0A1W7R9M9_9SCOR</name>
<dbReference type="InterPro" id="IPR036056">
    <property type="entry name" value="Fibrinogen-like_C"/>
</dbReference>
<feature type="domain" description="Fibrinogen C-terminal" evidence="5">
    <location>
        <begin position="51"/>
        <end position="274"/>
    </location>
</feature>
<dbReference type="CDD" id="cd00087">
    <property type="entry name" value="FReD"/>
    <property type="match status" value="1"/>
</dbReference>
<protein>
    <submittedName>
        <fullName evidence="6">Ryncolin</fullName>
    </submittedName>
</protein>
<dbReference type="Gene3D" id="3.90.215.10">
    <property type="entry name" value="Gamma Fibrinogen, chain A, domain 1"/>
    <property type="match status" value="1"/>
</dbReference>
<dbReference type="SUPFAM" id="SSF56496">
    <property type="entry name" value="Fibrinogen C-terminal domain-like"/>
    <property type="match status" value="1"/>
</dbReference>
<evidence type="ECO:0000256" key="4">
    <source>
        <dbReference type="SAM" id="SignalP"/>
    </source>
</evidence>
<dbReference type="EMBL" id="GFAH01000543">
    <property type="protein sequence ID" value="JAV47846.1"/>
    <property type="molecule type" value="Transcribed_RNA"/>
</dbReference>
<dbReference type="SMART" id="SM00186">
    <property type="entry name" value="FBG"/>
    <property type="match status" value="1"/>
</dbReference>
<keyword evidence="1" id="KW-0106">Calcium</keyword>
<dbReference type="InterPro" id="IPR014716">
    <property type="entry name" value="Fibrinogen_a/b/g_C_1"/>
</dbReference>
<dbReference type="PANTHER" id="PTHR19143">
    <property type="entry name" value="FIBRINOGEN/TENASCIN/ANGIOPOEITIN"/>
    <property type="match status" value="1"/>
</dbReference>
<dbReference type="Pfam" id="PF00147">
    <property type="entry name" value="Fibrinogen_C"/>
    <property type="match status" value="1"/>
</dbReference>
<evidence type="ECO:0000256" key="2">
    <source>
        <dbReference type="ARBA" id="ARBA00023157"/>
    </source>
</evidence>
<evidence type="ECO:0000259" key="5">
    <source>
        <dbReference type="PROSITE" id="PS51406"/>
    </source>
</evidence>
<dbReference type="FunFam" id="3.90.215.10:FF:000001">
    <property type="entry name" value="Tenascin isoform 1"/>
    <property type="match status" value="1"/>
</dbReference>
<dbReference type="AlphaFoldDB" id="A0A1W7R9M9"/>
<sequence>MSFVCHIYFLHLLTILCPLLVSPKFCSKDLGILSEVLKYTSHLVEEAIYITRDRPGPKDCAQIMEEGSTKSGIYRIWPLNWQSVGSFQVYCDMDTDRGGWTLIQRRGQYDNPQDYFYQTWSHYKLGFGTLDKEFWLGNDVIFALTNQGNYSLRIDMKDKEGETRYAICNEFWIENENRMYKLHIAGCNGNAGDSVSDMNMALFTTKDKDNDKAPSNCAESYKGGWWYSNCHSSNLNGLNLNGKHESYANGINYYSWKEHYYSLTEVDMKIRPNNYAG</sequence>
<accession>A0A1W7R9M9</accession>
<evidence type="ECO:0000313" key="6">
    <source>
        <dbReference type="EMBL" id="JAV47846.1"/>
    </source>
</evidence>